<dbReference type="Pfam" id="PF00144">
    <property type="entry name" value="Beta-lactamase"/>
    <property type="match status" value="1"/>
</dbReference>
<accession>A0ABT3JBU6</accession>
<dbReference type="InterPro" id="IPR001466">
    <property type="entry name" value="Beta-lactam-related"/>
</dbReference>
<dbReference type="Gene3D" id="3.40.710.10">
    <property type="entry name" value="DD-peptidase/beta-lactamase superfamily"/>
    <property type="match status" value="1"/>
</dbReference>
<evidence type="ECO:0000256" key="1">
    <source>
        <dbReference type="SAM" id="SignalP"/>
    </source>
</evidence>
<feature type="signal peptide" evidence="1">
    <location>
        <begin position="1"/>
        <end position="36"/>
    </location>
</feature>
<evidence type="ECO:0000313" key="3">
    <source>
        <dbReference type="EMBL" id="MCW3796501.1"/>
    </source>
</evidence>
<dbReference type="EMBL" id="JAPDOB010000001">
    <property type="protein sequence ID" value="MCW3796501.1"/>
    <property type="molecule type" value="Genomic_DNA"/>
</dbReference>
<dbReference type="SUPFAM" id="SSF56601">
    <property type="entry name" value="beta-lactamase/transpeptidase-like"/>
    <property type="match status" value="1"/>
</dbReference>
<name>A0ABT3JBU6_9SPHN</name>
<dbReference type="RefSeq" id="WP_264880294.1">
    <property type="nucleotide sequence ID" value="NZ_JAPDOB010000001.1"/>
</dbReference>
<dbReference type="Proteomes" id="UP001526246">
    <property type="component" value="Unassembled WGS sequence"/>
</dbReference>
<dbReference type="PANTHER" id="PTHR46825:SF9">
    <property type="entry name" value="BETA-LACTAMASE-RELATED DOMAIN-CONTAINING PROTEIN"/>
    <property type="match status" value="1"/>
</dbReference>
<feature type="chain" id="PRO_5047059942" evidence="1">
    <location>
        <begin position="37"/>
        <end position="168"/>
    </location>
</feature>
<comment type="caution">
    <text evidence="3">The sequence shown here is derived from an EMBL/GenBank/DDBJ whole genome shotgun (WGS) entry which is preliminary data.</text>
</comment>
<reference evidence="3 4" key="1">
    <citation type="submission" date="2022-10" db="EMBL/GenBank/DDBJ databases">
        <title>Sphingomonas sp.</title>
        <authorList>
            <person name="Jin C."/>
        </authorList>
    </citation>
    <scope>NUCLEOTIDE SEQUENCE [LARGE SCALE GENOMIC DNA]</scope>
    <source>
        <strain evidence="3 4">BN140010</strain>
    </source>
</reference>
<protein>
    <submittedName>
        <fullName evidence="3">Beta-lactamase family protein</fullName>
    </submittedName>
</protein>
<keyword evidence="1" id="KW-0732">Signal</keyword>
<dbReference type="PANTHER" id="PTHR46825">
    <property type="entry name" value="D-ALANYL-D-ALANINE-CARBOXYPEPTIDASE/ENDOPEPTIDASE AMPH"/>
    <property type="match status" value="1"/>
</dbReference>
<keyword evidence="4" id="KW-1185">Reference proteome</keyword>
<feature type="domain" description="Beta-lactamase-related" evidence="2">
    <location>
        <begin position="53"/>
        <end position="157"/>
    </location>
</feature>
<organism evidence="3 4">
    <name type="scientific">Sphingomonas arvum</name>
    <dbReference type="NCBI Taxonomy" id="2992113"/>
    <lineage>
        <taxon>Bacteria</taxon>
        <taxon>Pseudomonadati</taxon>
        <taxon>Pseudomonadota</taxon>
        <taxon>Alphaproteobacteria</taxon>
        <taxon>Sphingomonadales</taxon>
        <taxon>Sphingomonadaceae</taxon>
        <taxon>Sphingomonas</taxon>
    </lineage>
</organism>
<dbReference type="InterPro" id="IPR050491">
    <property type="entry name" value="AmpC-like"/>
</dbReference>
<evidence type="ECO:0000259" key="2">
    <source>
        <dbReference type="Pfam" id="PF00144"/>
    </source>
</evidence>
<proteinExistence type="predicted"/>
<dbReference type="InterPro" id="IPR012338">
    <property type="entry name" value="Beta-lactam/transpept-like"/>
</dbReference>
<gene>
    <name evidence="3" type="ORF">OMW55_01580</name>
</gene>
<evidence type="ECO:0000313" key="4">
    <source>
        <dbReference type="Proteomes" id="UP001526246"/>
    </source>
</evidence>
<sequence length="168" mass="17526">MNGLGNIAGTSFLQRMLRFSSFALVLGGLLVPPAAAASRTDVRGDIPVKQIPAVMAQALVPGLQMAVLHDGTVALYHFGIADVQSGRAVTDDTVFEAASLSKPVFAYGVLLLASRGKIDLDAPVGRYLDGVSPEVARLTARRLLSHSAGIALSRDGKPAEPRKGSSHP</sequence>